<evidence type="ECO:0000313" key="10">
    <source>
        <dbReference type="Proteomes" id="UP000050454"/>
    </source>
</evidence>
<dbReference type="Pfam" id="PF25601">
    <property type="entry name" value="AAA_lid_14"/>
    <property type="match status" value="1"/>
</dbReference>
<dbReference type="RefSeq" id="WP_055148455.1">
    <property type="nucleotide sequence ID" value="NZ_JXSZ01000009.1"/>
</dbReference>
<dbReference type="PANTHER" id="PTHR32071">
    <property type="entry name" value="TRANSCRIPTIONAL REGULATORY PROTEIN"/>
    <property type="match status" value="1"/>
</dbReference>
<evidence type="ECO:0000256" key="2">
    <source>
        <dbReference type="ARBA" id="ARBA00022840"/>
    </source>
</evidence>
<evidence type="ECO:0000256" key="1">
    <source>
        <dbReference type="ARBA" id="ARBA00022741"/>
    </source>
</evidence>
<dbReference type="AlphaFoldDB" id="A0A0P7C6H4"/>
<feature type="modified residue" description="4-aspartylphosphate" evidence="6">
    <location>
        <position position="52"/>
    </location>
</feature>
<keyword evidence="4" id="KW-0238">DNA-binding</keyword>
<evidence type="ECO:0000259" key="7">
    <source>
        <dbReference type="PROSITE" id="PS50045"/>
    </source>
</evidence>
<name>A0A0P7C6H4_9BACT</name>
<proteinExistence type="predicted"/>
<dbReference type="FunFam" id="3.40.50.300:FF:000006">
    <property type="entry name" value="DNA-binding transcriptional regulator NtrC"/>
    <property type="match status" value="1"/>
</dbReference>
<reference evidence="9 10" key="1">
    <citation type="submission" date="2015-07" db="EMBL/GenBank/DDBJ databases">
        <title>The draft genome sequence of Leadbetterella sp. JN14-9.</title>
        <authorList>
            <person name="Liu Y."/>
            <person name="Du J."/>
            <person name="Shao Z."/>
        </authorList>
    </citation>
    <scope>NUCLEOTIDE SEQUENCE [LARGE SCALE GENOMIC DNA]</scope>
    <source>
        <strain evidence="9 10">JN14-9</strain>
    </source>
</reference>
<dbReference type="InterPro" id="IPR025944">
    <property type="entry name" value="Sigma_54_int_dom_CS"/>
</dbReference>
<dbReference type="InterPro" id="IPR009057">
    <property type="entry name" value="Homeodomain-like_sf"/>
</dbReference>
<dbReference type="InterPro" id="IPR025662">
    <property type="entry name" value="Sigma_54_int_dom_ATP-bd_1"/>
</dbReference>
<dbReference type="Pfam" id="PF00158">
    <property type="entry name" value="Sigma54_activat"/>
    <property type="match status" value="1"/>
</dbReference>
<keyword evidence="3" id="KW-0805">Transcription regulation</keyword>
<keyword evidence="6" id="KW-0597">Phosphoprotein</keyword>
<dbReference type="SMART" id="SM00448">
    <property type="entry name" value="REC"/>
    <property type="match status" value="1"/>
</dbReference>
<evidence type="ECO:0000256" key="5">
    <source>
        <dbReference type="ARBA" id="ARBA00023163"/>
    </source>
</evidence>
<dbReference type="Pfam" id="PF02954">
    <property type="entry name" value="HTH_8"/>
    <property type="match status" value="1"/>
</dbReference>
<dbReference type="PRINTS" id="PR01590">
    <property type="entry name" value="HTHFIS"/>
</dbReference>
<feature type="domain" description="Sigma-54 factor interaction" evidence="7">
    <location>
        <begin position="143"/>
        <end position="372"/>
    </location>
</feature>
<evidence type="ECO:0000256" key="6">
    <source>
        <dbReference type="PROSITE-ProRule" id="PRU00169"/>
    </source>
</evidence>
<dbReference type="CDD" id="cd00009">
    <property type="entry name" value="AAA"/>
    <property type="match status" value="1"/>
</dbReference>
<dbReference type="InterPro" id="IPR027417">
    <property type="entry name" value="P-loop_NTPase"/>
</dbReference>
<gene>
    <name evidence="9" type="ORF">AFM12_11825</name>
</gene>
<evidence type="ECO:0000313" key="9">
    <source>
        <dbReference type="EMBL" id="KPM47910.1"/>
    </source>
</evidence>
<keyword evidence="2" id="KW-0067">ATP-binding</keyword>
<dbReference type="GO" id="GO:0005524">
    <property type="term" value="F:ATP binding"/>
    <property type="evidence" value="ECO:0007669"/>
    <property type="project" value="UniProtKB-KW"/>
</dbReference>
<comment type="caution">
    <text evidence="9">The sequence shown here is derived from an EMBL/GenBank/DDBJ whole genome shotgun (WGS) entry which is preliminary data.</text>
</comment>
<evidence type="ECO:0000259" key="8">
    <source>
        <dbReference type="PROSITE" id="PS50110"/>
    </source>
</evidence>
<dbReference type="PATRIC" id="fig|1605367.3.peg.3767"/>
<dbReference type="PROSITE" id="PS50045">
    <property type="entry name" value="SIGMA54_INTERACT_4"/>
    <property type="match status" value="1"/>
</dbReference>
<dbReference type="SMART" id="SM00382">
    <property type="entry name" value="AAA"/>
    <property type="match status" value="1"/>
</dbReference>
<dbReference type="PANTHER" id="PTHR32071:SF81">
    <property type="entry name" value="PROPIONATE CATABOLISM OPERON REGULATORY PROTEIN"/>
    <property type="match status" value="1"/>
</dbReference>
<keyword evidence="5" id="KW-0804">Transcription</keyword>
<organism evidence="9 10">
    <name type="scientific">Jiulongibacter sediminis</name>
    <dbReference type="NCBI Taxonomy" id="1605367"/>
    <lineage>
        <taxon>Bacteria</taxon>
        <taxon>Pseudomonadati</taxon>
        <taxon>Bacteroidota</taxon>
        <taxon>Cytophagia</taxon>
        <taxon>Cytophagales</taxon>
        <taxon>Leadbetterellaceae</taxon>
        <taxon>Jiulongibacter</taxon>
    </lineage>
</organism>
<dbReference type="PROSITE" id="PS00688">
    <property type="entry name" value="SIGMA54_INTERACT_3"/>
    <property type="match status" value="1"/>
</dbReference>
<dbReference type="InterPro" id="IPR011006">
    <property type="entry name" value="CheY-like_superfamily"/>
</dbReference>
<dbReference type="PROSITE" id="PS00676">
    <property type="entry name" value="SIGMA54_INTERACT_2"/>
    <property type="match status" value="1"/>
</dbReference>
<sequence>MPKILVVDDDKDICLLMHRFLTKNGYEVETAISGLAGLKKLADYKPDLLLSDFKLGDIDGTEVLQKAKEMMPDLPVIIITGYSDIKVAINVMKMGAFDYVTKPLFPDEILLNIRKALKTGEDAPVKSSSGKTRPVKAEKENYIFGNSSISKKLMKQVNLVAPTNFSVIIYGESGAGKEAIAKTIHQKSKRKNGPFVAMDCGAISKELAGSELFGHEKGSFTGAINQKIGHFELADGGTLFLDEVANLSYDVQVSLLRVVQEQKLKRIGGNKEIDIDVRILVASNERLPEAIAQGKFREDLYHRFNEFSLDVPSLKERGNDIFEFAEYFLEETNKDLEKEVKGFSEEVQQHFKKYPWPGNIRELRNVVKRATLLTEGEFIEEGSLPFEIVNHEKLLFVEEDKEPEVKADRRLHGQLKSAAYEAEYEMIMEALKKVNFSKSKAAELLNIDRKTLYNKMKKMNM</sequence>
<keyword evidence="1" id="KW-0547">Nucleotide-binding</keyword>
<dbReference type="PROSITE" id="PS50110">
    <property type="entry name" value="RESPONSE_REGULATORY"/>
    <property type="match status" value="1"/>
</dbReference>
<accession>A0A0P7C6H4</accession>
<dbReference type="PROSITE" id="PS00675">
    <property type="entry name" value="SIGMA54_INTERACT_1"/>
    <property type="match status" value="1"/>
</dbReference>
<dbReference type="InterPro" id="IPR058031">
    <property type="entry name" value="AAA_lid_NorR"/>
</dbReference>
<dbReference type="GO" id="GO:0043565">
    <property type="term" value="F:sequence-specific DNA binding"/>
    <property type="evidence" value="ECO:0007669"/>
    <property type="project" value="InterPro"/>
</dbReference>
<dbReference type="STRING" id="1605367.AFM12_11825"/>
<dbReference type="GO" id="GO:0006355">
    <property type="term" value="P:regulation of DNA-templated transcription"/>
    <property type="evidence" value="ECO:0007669"/>
    <property type="project" value="InterPro"/>
</dbReference>
<evidence type="ECO:0000256" key="3">
    <source>
        <dbReference type="ARBA" id="ARBA00023015"/>
    </source>
</evidence>
<dbReference type="OrthoDB" id="9782110at2"/>
<protein>
    <submittedName>
        <fullName evidence="9">Chemotaxis protein CheY</fullName>
    </submittedName>
</protein>
<dbReference type="Gene3D" id="3.40.50.2300">
    <property type="match status" value="1"/>
</dbReference>
<dbReference type="InterPro" id="IPR003593">
    <property type="entry name" value="AAA+_ATPase"/>
</dbReference>
<dbReference type="Gene3D" id="3.40.50.300">
    <property type="entry name" value="P-loop containing nucleotide triphosphate hydrolases"/>
    <property type="match status" value="1"/>
</dbReference>
<dbReference type="SUPFAM" id="SSF46689">
    <property type="entry name" value="Homeodomain-like"/>
    <property type="match status" value="1"/>
</dbReference>
<evidence type="ECO:0000256" key="4">
    <source>
        <dbReference type="ARBA" id="ARBA00023125"/>
    </source>
</evidence>
<dbReference type="InterPro" id="IPR001789">
    <property type="entry name" value="Sig_transdc_resp-reg_receiver"/>
</dbReference>
<dbReference type="InterPro" id="IPR002078">
    <property type="entry name" value="Sigma_54_int"/>
</dbReference>
<dbReference type="InterPro" id="IPR025943">
    <property type="entry name" value="Sigma_54_int_dom_ATP-bd_2"/>
</dbReference>
<dbReference type="SUPFAM" id="SSF52172">
    <property type="entry name" value="CheY-like"/>
    <property type="match status" value="1"/>
</dbReference>
<dbReference type="EMBL" id="LGTQ01000009">
    <property type="protein sequence ID" value="KPM47910.1"/>
    <property type="molecule type" value="Genomic_DNA"/>
</dbReference>
<keyword evidence="10" id="KW-1185">Reference proteome</keyword>
<dbReference type="Gene3D" id="1.10.8.60">
    <property type="match status" value="1"/>
</dbReference>
<feature type="domain" description="Response regulatory" evidence="8">
    <location>
        <begin position="3"/>
        <end position="117"/>
    </location>
</feature>
<dbReference type="Pfam" id="PF00072">
    <property type="entry name" value="Response_reg"/>
    <property type="match status" value="1"/>
</dbReference>
<dbReference type="Gene3D" id="1.10.10.60">
    <property type="entry name" value="Homeodomain-like"/>
    <property type="match status" value="1"/>
</dbReference>
<dbReference type="SUPFAM" id="SSF52540">
    <property type="entry name" value="P-loop containing nucleoside triphosphate hydrolases"/>
    <property type="match status" value="1"/>
</dbReference>
<dbReference type="InterPro" id="IPR002197">
    <property type="entry name" value="HTH_Fis"/>
</dbReference>
<dbReference type="Proteomes" id="UP000050454">
    <property type="component" value="Unassembled WGS sequence"/>
</dbReference>
<dbReference type="GO" id="GO:0000160">
    <property type="term" value="P:phosphorelay signal transduction system"/>
    <property type="evidence" value="ECO:0007669"/>
    <property type="project" value="InterPro"/>
</dbReference>